<evidence type="ECO:0000256" key="2">
    <source>
        <dbReference type="ARBA" id="ARBA00022723"/>
    </source>
</evidence>
<dbReference type="InterPro" id="IPR024548">
    <property type="entry name" value="Cu2_monoox_C"/>
</dbReference>
<evidence type="ECO:0000256" key="6">
    <source>
        <dbReference type="ARBA" id="ARBA00023033"/>
    </source>
</evidence>
<dbReference type="PRINTS" id="PR00790">
    <property type="entry name" value="PAMONOXGNASE"/>
</dbReference>
<dbReference type="PANTHER" id="PTHR10680">
    <property type="entry name" value="PEPTIDYL-GLYCINE ALPHA-AMIDATING MONOOXYGENASE"/>
    <property type="match status" value="1"/>
</dbReference>
<keyword evidence="17" id="KW-1185">Reference proteome</keyword>
<evidence type="ECO:0000256" key="4">
    <source>
        <dbReference type="ARBA" id="ARBA00023002"/>
    </source>
</evidence>
<feature type="binding site" evidence="10">
    <location>
        <position position="143"/>
    </location>
    <ligand>
        <name>Cu(2+)</name>
        <dbReference type="ChEBI" id="CHEBI:29036"/>
        <label>1</label>
        <note>catalytic</note>
    </ligand>
</feature>
<evidence type="ECO:0000256" key="3">
    <source>
        <dbReference type="ARBA" id="ARBA00022729"/>
    </source>
</evidence>
<keyword evidence="3" id="KW-0732">Signal</keyword>
<dbReference type="InterPro" id="IPR014784">
    <property type="entry name" value="Cu2_ascorb_mOase-like_C"/>
</dbReference>
<proteinExistence type="predicted"/>
<dbReference type="InterPro" id="IPR036939">
    <property type="entry name" value="Cu2_ascorb_mOase_N_sf"/>
</dbReference>
<name>A0AA88YGI2_PINIB</name>
<feature type="domain" description="Copper type II ascorbate-dependent monooxygenase N-terminal" evidence="14">
    <location>
        <begin position="42"/>
        <end position="147"/>
    </location>
</feature>
<protein>
    <recommendedName>
        <fullName evidence="1">peptidylglycine monooxygenase</fullName>
        <ecNumber evidence="1">1.14.17.3</ecNumber>
    </recommendedName>
</protein>
<comment type="catalytic activity">
    <reaction evidence="9">
        <text>a [peptide]-C-terminal glycine + 2 L-ascorbate + O2 = a [peptide]-C-terminal (2S)-2-hydroxyglycine + 2 monodehydro-L-ascorbate radical + H2O</text>
        <dbReference type="Rhea" id="RHEA:21452"/>
        <dbReference type="Rhea" id="RHEA-COMP:13486"/>
        <dbReference type="Rhea" id="RHEA-COMP:15321"/>
        <dbReference type="ChEBI" id="CHEBI:15377"/>
        <dbReference type="ChEBI" id="CHEBI:15379"/>
        <dbReference type="ChEBI" id="CHEBI:38290"/>
        <dbReference type="ChEBI" id="CHEBI:59513"/>
        <dbReference type="ChEBI" id="CHEBI:137000"/>
        <dbReference type="ChEBI" id="CHEBI:142768"/>
        <dbReference type="EC" id="1.14.17.3"/>
    </reaction>
</comment>
<dbReference type="EMBL" id="VSWD01000007">
    <property type="protein sequence ID" value="KAK3098853.1"/>
    <property type="molecule type" value="Genomic_DNA"/>
</dbReference>
<keyword evidence="13" id="KW-0472">Membrane</keyword>
<dbReference type="Proteomes" id="UP001186944">
    <property type="component" value="Unassembled WGS sequence"/>
</dbReference>
<evidence type="ECO:0000256" key="7">
    <source>
        <dbReference type="ARBA" id="ARBA00023157"/>
    </source>
</evidence>
<evidence type="ECO:0000256" key="11">
    <source>
        <dbReference type="PIRSR" id="PIRSR600720-3"/>
    </source>
</evidence>
<reference evidence="16" key="1">
    <citation type="submission" date="2019-08" db="EMBL/GenBank/DDBJ databases">
        <title>The improved chromosome-level genome for the pearl oyster Pinctada fucata martensii using PacBio sequencing and Hi-C.</title>
        <authorList>
            <person name="Zheng Z."/>
        </authorList>
    </citation>
    <scope>NUCLEOTIDE SEQUENCE</scope>
    <source>
        <strain evidence="16">ZZ-2019</strain>
        <tissue evidence="16">Adductor muscle</tissue>
    </source>
</reference>
<evidence type="ECO:0000256" key="8">
    <source>
        <dbReference type="ARBA" id="ARBA00023180"/>
    </source>
</evidence>
<feature type="region of interest" description="Disordered" evidence="12">
    <location>
        <begin position="434"/>
        <end position="496"/>
    </location>
</feature>
<dbReference type="Gene3D" id="2.60.120.230">
    <property type="match status" value="1"/>
</dbReference>
<keyword evidence="8" id="KW-0325">Glycoprotein</keyword>
<keyword evidence="5 10" id="KW-0186">Copper</keyword>
<accession>A0AA88YGI2</accession>
<dbReference type="Pfam" id="PF03712">
    <property type="entry name" value="Cu2_monoox_C"/>
    <property type="match status" value="1"/>
</dbReference>
<dbReference type="GO" id="GO:0004504">
    <property type="term" value="F:peptidylglycine monooxygenase activity"/>
    <property type="evidence" value="ECO:0007669"/>
    <property type="project" value="UniProtKB-EC"/>
</dbReference>
<evidence type="ECO:0000256" key="9">
    <source>
        <dbReference type="ARBA" id="ARBA00048431"/>
    </source>
</evidence>
<feature type="binding site" evidence="10">
    <location>
        <position position="79"/>
    </location>
    <ligand>
        <name>Cu(2+)</name>
        <dbReference type="ChEBI" id="CHEBI:29036"/>
        <label>1</label>
        <note>catalytic</note>
    </ligand>
</feature>
<evidence type="ECO:0000313" key="16">
    <source>
        <dbReference type="EMBL" id="KAK3098853.1"/>
    </source>
</evidence>
<dbReference type="EC" id="1.14.17.3" evidence="1"/>
<feature type="binding site" evidence="10">
    <location>
        <position position="80"/>
    </location>
    <ligand>
        <name>Cu(2+)</name>
        <dbReference type="ChEBI" id="CHEBI:29036"/>
        <label>1</label>
        <note>catalytic</note>
    </ligand>
</feature>
<feature type="region of interest" description="Disordered" evidence="12">
    <location>
        <begin position="317"/>
        <end position="364"/>
    </location>
</feature>
<dbReference type="GO" id="GO:0005507">
    <property type="term" value="F:copper ion binding"/>
    <property type="evidence" value="ECO:0007669"/>
    <property type="project" value="InterPro"/>
</dbReference>
<evidence type="ECO:0000256" key="5">
    <source>
        <dbReference type="ARBA" id="ARBA00023008"/>
    </source>
</evidence>
<dbReference type="InterPro" id="IPR000323">
    <property type="entry name" value="Cu2_ascorb_mOase_N"/>
</dbReference>
<feature type="binding site" evidence="10">
    <location>
        <position position="277"/>
    </location>
    <ligand>
        <name>Cu(2+)</name>
        <dbReference type="ChEBI" id="CHEBI:29036"/>
        <label>1</label>
        <note>catalytic</note>
    </ligand>
</feature>
<evidence type="ECO:0000259" key="14">
    <source>
        <dbReference type="Pfam" id="PF01082"/>
    </source>
</evidence>
<evidence type="ECO:0000256" key="13">
    <source>
        <dbReference type="SAM" id="Phobius"/>
    </source>
</evidence>
<evidence type="ECO:0000256" key="12">
    <source>
        <dbReference type="SAM" id="MobiDB-lite"/>
    </source>
</evidence>
<keyword evidence="4" id="KW-0560">Oxidoreductase</keyword>
<dbReference type="Pfam" id="PF01082">
    <property type="entry name" value="Cu2_monooxygen"/>
    <property type="match status" value="1"/>
</dbReference>
<dbReference type="SUPFAM" id="SSF49742">
    <property type="entry name" value="PHM/PNGase F"/>
    <property type="match status" value="2"/>
</dbReference>
<dbReference type="FunFam" id="2.60.120.230:FF:000002">
    <property type="entry name" value="Peptidyl-glycine alpha-amidating monooxygenase B"/>
    <property type="match status" value="1"/>
</dbReference>
<dbReference type="Gene3D" id="2.60.120.310">
    <property type="entry name" value="Copper type II, ascorbate-dependent monooxygenase, N-terminal domain"/>
    <property type="match status" value="1"/>
</dbReference>
<dbReference type="GO" id="GO:0016020">
    <property type="term" value="C:membrane"/>
    <property type="evidence" value="ECO:0007669"/>
    <property type="project" value="InterPro"/>
</dbReference>
<dbReference type="AlphaFoldDB" id="A0AA88YGI2"/>
<feature type="binding site" evidence="10">
    <location>
        <position position="208"/>
    </location>
    <ligand>
        <name>Cu(2+)</name>
        <dbReference type="ChEBI" id="CHEBI:29036"/>
        <label>1</label>
        <note>catalytic</note>
    </ligand>
</feature>
<dbReference type="PANTHER" id="PTHR10680:SF14">
    <property type="entry name" value="PEPTIDYL-GLYCINE ALPHA-AMIDATING MONOOXYGENASE"/>
    <property type="match status" value="1"/>
</dbReference>
<feature type="binding site" evidence="10">
    <location>
        <position position="206"/>
    </location>
    <ligand>
        <name>Cu(2+)</name>
        <dbReference type="ChEBI" id="CHEBI:29036"/>
        <label>1</label>
        <note>catalytic</note>
    </ligand>
</feature>
<feature type="transmembrane region" description="Helical" evidence="13">
    <location>
        <begin position="12"/>
        <end position="29"/>
    </location>
</feature>
<evidence type="ECO:0000313" key="17">
    <source>
        <dbReference type="Proteomes" id="UP001186944"/>
    </source>
</evidence>
<evidence type="ECO:0000259" key="15">
    <source>
        <dbReference type="Pfam" id="PF03712"/>
    </source>
</evidence>
<feature type="domain" description="Copper type II ascorbate-dependent monooxygenase C-terminal" evidence="15">
    <location>
        <begin position="163"/>
        <end position="304"/>
    </location>
</feature>
<gene>
    <name evidence="16" type="ORF">FSP39_023767</name>
</gene>
<dbReference type="GO" id="GO:0006518">
    <property type="term" value="P:peptide metabolic process"/>
    <property type="evidence" value="ECO:0007669"/>
    <property type="project" value="InterPro"/>
</dbReference>
<feature type="disulfide bond" evidence="11">
    <location>
        <begin position="86"/>
        <end position="102"/>
    </location>
</feature>
<keyword evidence="7 11" id="KW-1015">Disulfide bond</keyword>
<keyword evidence="6" id="KW-0503">Monooxygenase</keyword>
<evidence type="ECO:0000256" key="10">
    <source>
        <dbReference type="PIRSR" id="PIRSR600720-2"/>
    </source>
</evidence>
<keyword evidence="13" id="KW-0812">Transmembrane</keyword>
<comment type="cofactor">
    <cofactor evidence="10">
        <name>Cu(2+)</name>
        <dbReference type="ChEBI" id="CHEBI:29036"/>
    </cofactor>
    <text evidence="10">Binds 2 Cu(2+) ions per subunit.</text>
</comment>
<dbReference type="InterPro" id="IPR000720">
    <property type="entry name" value="PHM/PAL"/>
</dbReference>
<feature type="disulfide bond" evidence="11">
    <location>
        <begin position="256"/>
        <end position="278"/>
    </location>
</feature>
<dbReference type="GO" id="GO:0005576">
    <property type="term" value="C:extracellular region"/>
    <property type="evidence" value="ECO:0007669"/>
    <property type="project" value="TreeGrafter"/>
</dbReference>
<organism evidence="16 17">
    <name type="scientific">Pinctada imbricata</name>
    <name type="common">Atlantic pearl-oyster</name>
    <name type="synonym">Pinctada martensii</name>
    <dbReference type="NCBI Taxonomy" id="66713"/>
    <lineage>
        <taxon>Eukaryota</taxon>
        <taxon>Metazoa</taxon>
        <taxon>Spiralia</taxon>
        <taxon>Lophotrochozoa</taxon>
        <taxon>Mollusca</taxon>
        <taxon>Bivalvia</taxon>
        <taxon>Autobranchia</taxon>
        <taxon>Pteriomorphia</taxon>
        <taxon>Pterioida</taxon>
        <taxon>Pterioidea</taxon>
        <taxon>Pteriidae</taxon>
        <taxon>Pinctada</taxon>
    </lineage>
</organism>
<feature type="disulfide bond" evidence="11">
    <location>
        <begin position="53"/>
        <end position="98"/>
    </location>
</feature>
<keyword evidence="13" id="KW-1133">Transmembrane helix</keyword>
<comment type="caution">
    <text evidence="16">The sequence shown here is derived from an EMBL/GenBank/DDBJ whole genome shotgun (WGS) entry which is preliminary data.</text>
</comment>
<feature type="compositionally biased region" description="Low complexity" evidence="12">
    <location>
        <begin position="452"/>
        <end position="461"/>
    </location>
</feature>
<keyword evidence="2 10" id="KW-0479">Metal-binding</keyword>
<feature type="disulfide bond" evidence="11">
    <location>
        <begin position="190"/>
        <end position="297"/>
    </location>
</feature>
<dbReference type="InterPro" id="IPR008977">
    <property type="entry name" value="PHM/PNGase_F_dom_sf"/>
</dbReference>
<feature type="compositionally biased region" description="Low complexity" evidence="12">
    <location>
        <begin position="347"/>
        <end position="364"/>
    </location>
</feature>
<sequence length="496" mass="56219">MAPIMKTLKRDHVHLVSVMIITMIFPLVLTQKEITLDAVMKSAKPTRNDEYLCSSHKLPANEELYITQYKAIADAGRAHHILLFGCDEPAVDSKTWHCGRICKSQEQILFAWAKNADPLVLPDGVGFRVGANTQIKYIVVQVHYVHPLPETFKISFSFNRQRYLAGIYLLLAYSVVIPGKSEKVHADISCQFKASGPIYPFGYRTHAHSLGRVITGYQVNGTYHRIGKGNPQWPQAFYPVEDKIVIKPGDYLTGRCTYNSTGRGRSTYIGATANDEMCNFYIMFYMDANTRLQYHSCAGNNFPSLIRNMPKDADVPLPPNPALEEAAHGHHGHMGNPEGHDEEVKTTPKATPKPTLAPTTAKPTTENFDIGNVIDDILSNNKYIHPNALSRNTDLVNQDNIYQQESDGMYPREFIPDYNMNDYYNELENQRARKRFHSSPYASRPTYQRRPLYNLNNNDNLDYYDEDVGGYQYGEKDPNLSSRYKGLGGQAFKQTQ</sequence>
<evidence type="ECO:0000256" key="1">
    <source>
        <dbReference type="ARBA" id="ARBA00012689"/>
    </source>
</evidence>